<evidence type="ECO:0008006" key="5">
    <source>
        <dbReference type="Google" id="ProtNLM"/>
    </source>
</evidence>
<dbReference type="PANTHER" id="PTHR46228">
    <property type="entry name" value="KELCH DOMAIN-CONTAINING PROTEIN"/>
    <property type="match status" value="1"/>
</dbReference>
<dbReference type="PANTHER" id="PTHR46228:SF2">
    <property type="entry name" value="KELCH REPEAT PROTEIN (AFU_ORTHOLOGUE AFUA_4G14350)"/>
    <property type="match status" value="1"/>
</dbReference>
<evidence type="ECO:0000256" key="2">
    <source>
        <dbReference type="ARBA" id="ARBA00022737"/>
    </source>
</evidence>
<evidence type="ECO:0000256" key="1">
    <source>
        <dbReference type="ARBA" id="ARBA00022441"/>
    </source>
</evidence>
<comment type="caution">
    <text evidence="3">The sequence shown here is derived from an EMBL/GenBank/DDBJ whole genome shotgun (WGS) entry which is preliminary data.</text>
</comment>
<dbReference type="Gene3D" id="2.120.10.80">
    <property type="entry name" value="Kelch-type beta propeller"/>
    <property type="match status" value="1"/>
</dbReference>
<sequence length="208" mass="23317">MDFSVELPERVQPRAESGLVWLPIGRQGVLALVGGVEIPGDQYIMELPKMTPNGSFMTQIPLYDIATGSWYVQNASGDEIPPQTAAFCTTLGIAHDYSSFNIYVYGGYDGTYITDYNAYDTVWVLSLPSFRWIKTYDPGPESVHGRQNHQCISPYPNQMLTIGGNSMLGSSLTSPNIVDVFDMNELSWTSVYDPLNWSEYEVPKKFRM</sequence>
<proteinExistence type="predicted"/>
<organism evidence="3 4">
    <name type="scientific">Knufia fluminis</name>
    <dbReference type="NCBI Taxonomy" id="191047"/>
    <lineage>
        <taxon>Eukaryota</taxon>
        <taxon>Fungi</taxon>
        <taxon>Dikarya</taxon>
        <taxon>Ascomycota</taxon>
        <taxon>Pezizomycotina</taxon>
        <taxon>Eurotiomycetes</taxon>
        <taxon>Chaetothyriomycetidae</taxon>
        <taxon>Chaetothyriales</taxon>
        <taxon>Trichomeriaceae</taxon>
        <taxon>Knufia</taxon>
    </lineage>
</organism>
<protein>
    <recommendedName>
        <fullName evidence="5">Kelch repeat-containing protein</fullName>
    </recommendedName>
</protein>
<accession>A0AAN8ENB3</accession>
<evidence type="ECO:0000313" key="4">
    <source>
        <dbReference type="Proteomes" id="UP001316803"/>
    </source>
</evidence>
<dbReference type="SUPFAM" id="SSF50965">
    <property type="entry name" value="Galactose oxidase, central domain"/>
    <property type="match status" value="1"/>
</dbReference>
<dbReference type="InterPro" id="IPR011043">
    <property type="entry name" value="Gal_Oxase/kelch_b-propeller"/>
</dbReference>
<keyword evidence="1" id="KW-0880">Kelch repeat</keyword>
<name>A0AAN8ENB3_9EURO</name>
<evidence type="ECO:0000313" key="3">
    <source>
        <dbReference type="EMBL" id="KAK5954867.1"/>
    </source>
</evidence>
<gene>
    <name evidence="3" type="ORF">OHC33_003545</name>
</gene>
<dbReference type="Proteomes" id="UP001316803">
    <property type="component" value="Unassembled WGS sequence"/>
</dbReference>
<dbReference type="InterPro" id="IPR015915">
    <property type="entry name" value="Kelch-typ_b-propeller"/>
</dbReference>
<reference evidence="3 4" key="1">
    <citation type="submission" date="2022-12" db="EMBL/GenBank/DDBJ databases">
        <title>Genomic features and morphological characterization of a novel Knufia sp. strain isolated from spacecraft assembly facility.</title>
        <authorList>
            <person name="Teixeira M."/>
            <person name="Chander A.M."/>
            <person name="Stajich J.E."/>
            <person name="Venkateswaran K."/>
        </authorList>
    </citation>
    <scope>NUCLEOTIDE SEQUENCE [LARGE SCALE GENOMIC DNA]</scope>
    <source>
        <strain evidence="3 4">FJI-L2-BK-P2</strain>
    </source>
</reference>
<dbReference type="EMBL" id="JAKLMC020000007">
    <property type="protein sequence ID" value="KAK5954867.1"/>
    <property type="molecule type" value="Genomic_DNA"/>
</dbReference>
<keyword evidence="4" id="KW-1185">Reference proteome</keyword>
<keyword evidence="2" id="KW-0677">Repeat</keyword>
<dbReference type="AlphaFoldDB" id="A0AAN8ENB3"/>